<organism evidence="1 2">
    <name type="scientific">Enhydrobacter aerosaccus</name>
    <dbReference type="NCBI Taxonomy" id="225324"/>
    <lineage>
        <taxon>Bacteria</taxon>
        <taxon>Pseudomonadati</taxon>
        <taxon>Pseudomonadota</taxon>
        <taxon>Alphaproteobacteria</taxon>
        <taxon>Hyphomicrobiales</taxon>
        <taxon>Enhydrobacter</taxon>
    </lineage>
</organism>
<name>A0A1T4SQJ4_9HYPH</name>
<evidence type="ECO:0000313" key="2">
    <source>
        <dbReference type="Proteomes" id="UP000190092"/>
    </source>
</evidence>
<gene>
    <name evidence="1" type="ORF">SAMN02745126_04892</name>
</gene>
<sequence length="76" mass="8200">MPMQSGSTNLSTTLAESVARIARISDTAHDMRHHIQAGRIDTVLRQARVAITSGDAAALEDARVLVDLLSLELCEE</sequence>
<dbReference type="AlphaFoldDB" id="A0A1T4SQJ4"/>
<accession>A0A1T4SQJ4</accession>
<dbReference type="EMBL" id="FUWJ01000009">
    <property type="protein sequence ID" value="SKA30141.1"/>
    <property type="molecule type" value="Genomic_DNA"/>
</dbReference>
<dbReference type="Proteomes" id="UP000190092">
    <property type="component" value="Unassembled WGS sequence"/>
</dbReference>
<proteinExistence type="predicted"/>
<protein>
    <submittedName>
        <fullName evidence="1">Uncharacterized protein</fullName>
    </submittedName>
</protein>
<dbReference type="STRING" id="225324.SAMN02745126_04892"/>
<reference evidence="2" key="1">
    <citation type="submission" date="2017-02" db="EMBL/GenBank/DDBJ databases">
        <authorList>
            <person name="Varghese N."/>
            <person name="Submissions S."/>
        </authorList>
    </citation>
    <scope>NUCLEOTIDE SEQUENCE [LARGE SCALE GENOMIC DNA]</scope>
    <source>
        <strain evidence="2">ATCC 27094</strain>
    </source>
</reference>
<dbReference type="RefSeq" id="WP_085936649.1">
    <property type="nucleotide sequence ID" value="NZ_FUWJ01000009.1"/>
</dbReference>
<keyword evidence="2" id="KW-1185">Reference proteome</keyword>
<evidence type="ECO:0000313" key="1">
    <source>
        <dbReference type="EMBL" id="SKA30141.1"/>
    </source>
</evidence>